<organism evidence="4 5">
    <name type="scientific">Daphnia galeata</name>
    <dbReference type="NCBI Taxonomy" id="27404"/>
    <lineage>
        <taxon>Eukaryota</taxon>
        <taxon>Metazoa</taxon>
        <taxon>Ecdysozoa</taxon>
        <taxon>Arthropoda</taxon>
        <taxon>Crustacea</taxon>
        <taxon>Branchiopoda</taxon>
        <taxon>Diplostraca</taxon>
        <taxon>Cladocera</taxon>
        <taxon>Anomopoda</taxon>
        <taxon>Daphniidae</taxon>
        <taxon>Daphnia</taxon>
    </lineage>
</organism>
<keyword evidence="2" id="KW-1133">Transmembrane helix</keyword>
<keyword evidence="5" id="KW-1185">Reference proteome</keyword>
<evidence type="ECO:0000313" key="5">
    <source>
        <dbReference type="Proteomes" id="UP000789390"/>
    </source>
</evidence>
<feature type="transmembrane region" description="Helical" evidence="2">
    <location>
        <begin position="218"/>
        <end position="235"/>
    </location>
</feature>
<evidence type="ECO:0000256" key="2">
    <source>
        <dbReference type="SAM" id="Phobius"/>
    </source>
</evidence>
<keyword evidence="2" id="KW-0812">Transmembrane</keyword>
<feature type="transmembrane region" description="Helical" evidence="2">
    <location>
        <begin position="98"/>
        <end position="119"/>
    </location>
</feature>
<dbReference type="Proteomes" id="UP000789390">
    <property type="component" value="Unassembled WGS sequence"/>
</dbReference>
<name>A0A8J2RV57_9CRUS</name>
<feature type="transmembrane region" description="Helical" evidence="2">
    <location>
        <begin position="33"/>
        <end position="52"/>
    </location>
</feature>
<dbReference type="EMBL" id="CAKKLH010000279">
    <property type="protein sequence ID" value="CAH0107798.1"/>
    <property type="molecule type" value="Genomic_DNA"/>
</dbReference>
<protein>
    <submittedName>
        <fullName evidence="4">Uncharacterized protein</fullName>
    </submittedName>
</protein>
<evidence type="ECO:0000313" key="4">
    <source>
        <dbReference type="EMBL" id="CAH0107798.1"/>
    </source>
</evidence>
<keyword evidence="2" id="KW-0472">Membrane</keyword>
<feature type="transmembrane region" description="Helical" evidence="2">
    <location>
        <begin position="179"/>
        <end position="198"/>
    </location>
</feature>
<feature type="signal peptide" evidence="3">
    <location>
        <begin position="1"/>
        <end position="23"/>
    </location>
</feature>
<accession>A0A8J2RV57</accession>
<comment type="caution">
    <text evidence="4">The sequence shown here is derived from an EMBL/GenBank/DDBJ whole genome shotgun (WGS) entry which is preliminary data.</text>
</comment>
<feature type="region of interest" description="Disordered" evidence="1">
    <location>
        <begin position="153"/>
        <end position="172"/>
    </location>
</feature>
<evidence type="ECO:0000256" key="3">
    <source>
        <dbReference type="SAM" id="SignalP"/>
    </source>
</evidence>
<sequence>MDRKVYCLLSLRILCLTVMECFAIYDESISSFFSGSGGGVVIVMIWLIQLILSGYTSLSERLGPDKPSNRNRFIVLNVMEALICAGAASNLYHSNRIVDVLLLNSIVGIFHSGHVLFFFNPWLLYHGLYGVICAALSVGIPITVAFNLKSSSLSTSEGASGSDPSVEDDPSAMSNDWKSISLVGMGCLGLLCCLWYSLETHVVVTKRHRFRFEQHEDCFFVILCFAYADVWNVLAKCRLFFVTKSSETDDTRVAVERQLAG</sequence>
<feature type="compositionally biased region" description="Low complexity" evidence="1">
    <location>
        <begin position="153"/>
        <end position="162"/>
    </location>
</feature>
<feature type="transmembrane region" description="Helical" evidence="2">
    <location>
        <begin position="73"/>
        <end position="92"/>
    </location>
</feature>
<feature type="chain" id="PRO_5035144356" evidence="3">
    <location>
        <begin position="24"/>
        <end position="261"/>
    </location>
</feature>
<gene>
    <name evidence="4" type="ORF">DGAL_LOCUS11132</name>
</gene>
<proteinExistence type="predicted"/>
<dbReference type="OrthoDB" id="6361871at2759"/>
<evidence type="ECO:0000256" key="1">
    <source>
        <dbReference type="SAM" id="MobiDB-lite"/>
    </source>
</evidence>
<feature type="transmembrane region" description="Helical" evidence="2">
    <location>
        <begin position="126"/>
        <end position="146"/>
    </location>
</feature>
<dbReference type="AlphaFoldDB" id="A0A8J2RV57"/>
<reference evidence="4" key="1">
    <citation type="submission" date="2021-11" db="EMBL/GenBank/DDBJ databases">
        <authorList>
            <person name="Schell T."/>
        </authorList>
    </citation>
    <scope>NUCLEOTIDE SEQUENCE</scope>
    <source>
        <strain evidence="4">M5</strain>
    </source>
</reference>
<keyword evidence="3" id="KW-0732">Signal</keyword>